<sequence>MVAIAAKEVALSVNETVFAALLEGSQRDPPGRDPAEVLMQGNSLWQELLAELLRAARSGAH</sequence>
<evidence type="ECO:0000313" key="2">
    <source>
        <dbReference type="Proteomes" id="UP000789572"/>
    </source>
</evidence>
<organism evidence="1 2">
    <name type="scientific">Paraglomus occultum</name>
    <dbReference type="NCBI Taxonomy" id="144539"/>
    <lineage>
        <taxon>Eukaryota</taxon>
        <taxon>Fungi</taxon>
        <taxon>Fungi incertae sedis</taxon>
        <taxon>Mucoromycota</taxon>
        <taxon>Glomeromycotina</taxon>
        <taxon>Glomeromycetes</taxon>
        <taxon>Paraglomerales</taxon>
        <taxon>Paraglomeraceae</taxon>
        <taxon>Paraglomus</taxon>
    </lineage>
</organism>
<evidence type="ECO:0000313" key="1">
    <source>
        <dbReference type="EMBL" id="CAG8518952.1"/>
    </source>
</evidence>
<reference evidence="1" key="1">
    <citation type="submission" date="2021-06" db="EMBL/GenBank/DDBJ databases">
        <authorList>
            <person name="Kallberg Y."/>
            <person name="Tangrot J."/>
            <person name="Rosling A."/>
        </authorList>
    </citation>
    <scope>NUCLEOTIDE SEQUENCE</scope>
    <source>
        <strain evidence="1">IA702</strain>
    </source>
</reference>
<accession>A0A9N9A4L2</accession>
<proteinExistence type="predicted"/>
<name>A0A9N9A4L2_9GLOM</name>
<dbReference type="AlphaFoldDB" id="A0A9N9A4L2"/>
<protein>
    <submittedName>
        <fullName evidence="1">5756_t:CDS:1</fullName>
    </submittedName>
</protein>
<keyword evidence="2" id="KW-1185">Reference proteome</keyword>
<dbReference type="EMBL" id="CAJVPJ010000385">
    <property type="protein sequence ID" value="CAG8518952.1"/>
    <property type="molecule type" value="Genomic_DNA"/>
</dbReference>
<comment type="caution">
    <text evidence="1">The sequence shown here is derived from an EMBL/GenBank/DDBJ whole genome shotgun (WGS) entry which is preliminary data.</text>
</comment>
<gene>
    <name evidence="1" type="ORF">POCULU_LOCUS3466</name>
</gene>
<dbReference type="Proteomes" id="UP000789572">
    <property type="component" value="Unassembled WGS sequence"/>
</dbReference>